<organism evidence="2 3">
    <name type="scientific">Clostridium aminobutyricum</name>
    <dbReference type="NCBI Taxonomy" id="33953"/>
    <lineage>
        <taxon>Bacteria</taxon>
        <taxon>Bacillati</taxon>
        <taxon>Bacillota</taxon>
        <taxon>Clostridia</taxon>
        <taxon>Eubacteriales</taxon>
        <taxon>Clostridiaceae</taxon>
        <taxon>Clostridium</taxon>
    </lineage>
</organism>
<evidence type="ECO:0000313" key="2">
    <source>
        <dbReference type="EMBL" id="MBN7772306.1"/>
    </source>
</evidence>
<name>A0A939D747_CLOAM</name>
<feature type="transmembrane region" description="Helical" evidence="1">
    <location>
        <begin position="43"/>
        <end position="63"/>
    </location>
</feature>
<dbReference type="RefSeq" id="WP_206581117.1">
    <property type="nucleotide sequence ID" value="NZ_JAFJZZ010000001.1"/>
</dbReference>
<keyword evidence="3" id="KW-1185">Reference proteome</keyword>
<gene>
    <name evidence="2" type="ORF">JYB65_02930</name>
</gene>
<sequence>MKKRICLYIGCDVLIFCILYLYYFLSLEIKQYRLETLELSPLVFVMPFLIILIGAIFALLVWISSQYEFTTKQTVLEFILVGIPAFYFATFQEILYGMYFFINVSLPVYKPNLWLMTTQIPSAIGGVVFGYELFMLIRRQIKYNRKSIENVNL</sequence>
<dbReference type="Proteomes" id="UP000664545">
    <property type="component" value="Unassembled WGS sequence"/>
</dbReference>
<keyword evidence="1" id="KW-0812">Transmembrane</keyword>
<keyword evidence="1" id="KW-0472">Membrane</keyword>
<evidence type="ECO:0000256" key="1">
    <source>
        <dbReference type="SAM" id="Phobius"/>
    </source>
</evidence>
<feature type="transmembrane region" description="Helical" evidence="1">
    <location>
        <begin position="75"/>
        <end position="102"/>
    </location>
</feature>
<evidence type="ECO:0000313" key="3">
    <source>
        <dbReference type="Proteomes" id="UP000664545"/>
    </source>
</evidence>
<proteinExistence type="predicted"/>
<reference evidence="2" key="1">
    <citation type="submission" date="2021-02" db="EMBL/GenBank/DDBJ databases">
        <title>Abyssanaerobacter marinus gen.nov., sp., nov, anaerobic bacterium isolated from the Onnuri vent field of Indian Ocean and suggestion of Mogibacteriaceae fam. nov., and proposal of reclassification of ambiguous this family's genus member.</title>
        <authorList>
            <person name="Kim Y.J."/>
            <person name="Yang J.-A."/>
        </authorList>
    </citation>
    <scope>NUCLEOTIDE SEQUENCE</scope>
    <source>
        <strain evidence="2">DSM 2634</strain>
    </source>
</reference>
<keyword evidence="1" id="KW-1133">Transmembrane helix</keyword>
<feature type="transmembrane region" description="Helical" evidence="1">
    <location>
        <begin position="5"/>
        <end position="23"/>
    </location>
</feature>
<accession>A0A939D747</accession>
<dbReference type="EMBL" id="JAFJZZ010000001">
    <property type="protein sequence ID" value="MBN7772306.1"/>
    <property type="molecule type" value="Genomic_DNA"/>
</dbReference>
<dbReference type="AlphaFoldDB" id="A0A939D747"/>
<protein>
    <submittedName>
        <fullName evidence="2">Uncharacterized protein</fullName>
    </submittedName>
</protein>
<comment type="caution">
    <text evidence="2">The sequence shown here is derived from an EMBL/GenBank/DDBJ whole genome shotgun (WGS) entry which is preliminary data.</text>
</comment>
<feature type="transmembrane region" description="Helical" evidence="1">
    <location>
        <begin position="114"/>
        <end position="137"/>
    </location>
</feature>